<accession>A0A059WGF8</accession>
<name>A0A059WGF8_STRNR</name>
<reference evidence="1 2" key="1">
    <citation type="journal article" date="2019" name="Microbiol. Resour. Announc.">
        <title>Draft Genome Sequence of the Most Traditional epsilon-Poly-l-Lysine Producer, Streptomyces albulus NBRC14147.</title>
        <authorList>
            <person name="Yamanaka K."/>
            <person name="Hamano Y."/>
        </authorList>
    </citation>
    <scope>NUCLEOTIDE SEQUENCE [LARGE SCALE GENOMIC DNA]</scope>
    <source>
        <strain evidence="1 2">NBRC 14147</strain>
    </source>
</reference>
<comment type="caution">
    <text evidence="1">The sequence shown here is derived from an EMBL/GenBank/DDBJ whole genome shotgun (WGS) entry which is preliminary data.</text>
</comment>
<organism evidence="1 2">
    <name type="scientific">Streptomyces noursei</name>
    <name type="common">Streptomyces albulus</name>
    <dbReference type="NCBI Taxonomy" id="1971"/>
    <lineage>
        <taxon>Bacteria</taxon>
        <taxon>Bacillati</taxon>
        <taxon>Actinomycetota</taxon>
        <taxon>Actinomycetes</taxon>
        <taxon>Kitasatosporales</taxon>
        <taxon>Streptomycetaceae</taxon>
        <taxon>Streptomyces</taxon>
    </lineage>
</organism>
<protein>
    <submittedName>
        <fullName evidence="1">Uncharacterized protein</fullName>
    </submittedName>
</protein>
<proteinExistence type="predicted"/>
<dbReference type="AlphaFoldDB" id="A0A059WGF8"/>
<evidence type="ECO:0000313" key="1">
    <source>
        <dbReference type="EMBL" id="GCB94556.1"/>
    </source>
</evidence>
<evidence type="ECO:0000313" key="2">
    <source>
        <dbReference type="Proteomes" id="UP000288351"/>
    </source>
</evidence>
<dbReference type="Proteomes" id="UP000288351">
    <property type="component" value="Unassembled WGS sequence"/>
</dbReference>
<dbReference type="RefSeq" id="WP_037633388.1">
    <property type="nucleotide sequence ID" value="NZ_BHXC01000007.1"/>
</dbReference>
<dbReference type="EMBL" id="BHXC01000007">
    <property type="protein sequence ID" value="GCB94556.1"/>
    <property type="molecule type" value="Genomic_DNA"/>
</dbReference>
<sequence length="309" mass="31713">MIKKAIGVALAGVALLAPTTATAQEQHPAAASRPGGTDWQRVGDGITAGISGLAIEGRHGAAIDAVGVRDNKKPGQNRLVAIGLRPDAGPQVQPLDWVGDLPVDLEAIDAVPGRPHEFVALASSGTAYRVVREGDTARVLGTFPLPGISPDANYEGFALFVSHGKTVAVWADRGQDDRPATLSAAVWNPADNSFGKPVSAEFRAPYPTADVRHVSDVKVAADGRLTVSSAADPGDDGPFASALYDAGRVGVTADGRVRLTVSERPRRLATVAGHKVEALACLPGSRSGVLGSDDENAGGSVAVAAFCRP</sequence>
<dbReference type="eggNOG" id="ENOG502ZAM6">
    <property type="taxonomic scope" value="Bacteria"/>
</dbReference>
<gene>
    <name evidence="1" type="ORF">SALB_07356</name>
</gene>